<keyword evidence="3" id="KW-1185">Reference proteome</keyword>
<gene>
    <name evidence="2" type="ORF">OLC1_LOCUS19798</name>
</gene>
<dbReference type="PANTHER" id="PTHR30128:SF19">
    <property type="entry name" value="PHOTOSYSTEM I P700 CHLOROPHYLL A APOPROTEIN A1-RELATED"/>
    <property type="match status" value="1"/>
</dbReference>
<dbReference type="Gene3D" id="1.20.1130.10">
    <property type="entry name" value="Photosystem I PsaA/PsaB"/>
    <property type="match status" value="1"/>
</dbReference>
<dbReference type="GO" id="GO:0015979">
    <property type="term" value="P:photosynthesis"/>
    <property type="evidence" value="ECO:0007669"/>
    <property type="project" value="InterPro"/>
</dbReference>
<accession>A0AAV1DXG9</accession>
<sequence>MALRFPRFSQGLAQDPTTRRIWFGIATAHDFESHDDMTEERPYQNIFASHFGQLAIIFLWTSGNLFHVAWQGNFESWVQDPLHVRPIAHAIWDPHFGQPAVEAFTRGGALGPVNIAYSGVYQWWYTIGLRTNEDLYTGALFLLFLSAIFLIAGWLHLQPKWKPSVSWFKNAESRLNHHLSGLFGVSSLAWTGHLVHVAIPGSRGEYVRWNNFLDVLPHPQGLGPLFTGQWNLYAQNPDSSSHLFGTSQGAGTAILTLLGGLSSTNAKFVAD</sequence>
<dbReference type="Pfam" id="PF00223">
    <property type="entry name" value="PsaA_PsaB"/>
    <property type="match status" value="1"/>
</dbReference>
<dbReference type="InterPro" id="IPR001280">
    <property type="entry name" value="PSI_PsaA/B"/>
</dbReference>
<keyword evidence="1" id="KW-0812">Transmembrane</keyword>
<dbReference type="EMBL" id="OX459124">
    <property type="protein sequence ID" value="CAI9112644.1"/>
    <property type="molecule type" value="Genomic_DNA"/>
</dbReference>
<feature type="transmembrane region" description="Helical" evidence="1">
    <location>
        <begin position="177"/>
        <end position="199"/>
    </location>
</feature>
<evidence type="ECO:0000313" key="2">
    <source>
        <dbReference type="EMBL" id="CAI9112644.1"/>
    </source>
</evidence>
<dbReference type="AlphaFoldDB" id="A0AAV1DXG9"/>
<dbReference type="InterPro" id="IPR036408">
    <property type="entry name" value="PSI_PsaA/B_sf"/>
</dbReference>
<evidence type="ECO:0000256" key="1">
    <source>
        <dbReference type="SAM" id="Phobius"/>
    </source>
</evidence>
<protein>
    <submittedName>
        <fullName evidence="2">OLC1v1013117C1</fullName>
    </submittedName>
</protein>
<organism evidence="2 3">
    <name type="scientific">Oldenlandia corymbosa var. corymbosa</name>
    <dbReference type="NCBI Taxonomy" id="529605"/>
    <lineage>
        <taxon>Eukaryota</taxon>
        <taxon>Viridiplantae</taxon>
        <taxon>Streptophyta</taxon>
        <taxon>Embryophyta</taxon>
        <taxon>Tracheophyta</taxon>
        <taxon>Spermatophyta</taxon>
        <taxon>Magnoliopsida</taxon>
        <taxon>eudicotyledons</taxon>
        <taxon>Gunneridae</taxon>
        <taxon>Pentapetalae</taxon>
        <taxon>asterids</taxon>
        <taxon>lamiids</taxon>
        <taxon>Gentianales</taxon>
        <taxon>Rubiaceae</taxon>
        <taxon>Rubioideae</taxon>
        <taxon>Spermacoceae</taxon>
        <taxon>Hedyotis-Oldenlandia complex</taxon>
        <taxon>Oldenlandia</taxon>
    </lineage>
</organism>
<dbReference type="SUPFAM" id="SSF81558">
    <property type="entry name" value="Photosystem I subunits PsaA/PsaB"/>
    <property type="match status" value="1"/>
</dbReference>
<evidence type="ECO:0000313" key="3">
    <source>
        <dbReference type="Proteomes" id="UP001161247"/>
    </source>
</evidence>
<dbReference type="Proteomes" id="UP001161247">
    <property type="component" value="Chromosome 7"/>
</dbReference>
<reference evidence="2" key="1">
    <citation type="submission" date="2023-03" db="EMBL/GenBank/DDBJ databases">
        <authorList>
            <person name="Julca I."/>
        </authorList>
    </citation>
    <scope>NUCLEOTIDE SEQUENCE</scope>
</reference>
<dbReference type="PANTHER" id="PTHR30128">
    <property type="entry name" value="OUTER MEMBRANE PROTEIN, OMPA-RELATED"/>
    <property type="match status" value="1"/>
</dbReference>
<dbReference type="GO" id="GO:0009535">
    <property type="term" value="C:chloroplast thylakoid membrane"/>
    <property type="evidence" value="ECO:0007669"/>
    <property type="project" value="TreeGrafter"/>
</dbReference>
<keyword evidence="1" id="KW-1133">Transmembrane helix</keyword>
<name>A0AAV1DXG9_OLDCO</name>
<dbReference type="PRINTS" id="PR00257">
    <property type="entry name" value="PHOTSYSPSAAB"/>
</dbReference>
<feature type="transmembrane region" description="Helical" evidence="1">
    <location>
        <begin position="135"/>
        <end position="157"/>
    </location>
</feature>
<proteinExistence type="predicted"/>
<keyword evidence="1" id="KW-0472">Membrane</keyword>